<feature type="non-terminal residue" evidence="2">
    <location>
        <position position="85"/>
    </location>
</feature>
<evidence type="ECO:0000313" key="3">
    <source>
        <dbReference type="Proteomes" id="UP000593573"/>
    </source>
</evidence>
<sequence>TVGKRLDFAVVSEEDKGIETVLLGVCHHLWSRFGCHWLRCHATYQLPQPSVGGPAAPKRLPRIPHDGESEPRAISGIPWGAPVER</sequence>
<dbReference type="EMBL" id="JABFAB010000012">
    <property type="protein sequence ID" value="MBA0666917.1"/>
    <property type="molecule type" value="Genomic_DNA"/>
</dbReference>
<proteinExistence type="predicted"/>
<dbReference type="Proteomes" id="UP000593573">
    <property type="component" value="Unassembled WGS sequence"/>
</dbReference>
<dbReference type="OrthoDB" id="10494520at2759"/>
<feature type="region of interest" description="Disordered" evidence="1">
    <location>
        <begin position="51"/>
        <end position="85"/>
    </location>
</feature>
<protein>
    <submittedName>
        <fullName evidence="2">Uncharacterized protein</fullName>
    </submittedName>
</protein>
<keyword evidence="3" id="KW-1185">Reference proteome</keyword>
<evidence type="ECO:0000256" key="1">
    <source>
        <dbReference type="SAM" id="MobiDB-lite"/>
    </source>
</evidence>
<name>A0A7J8VVT0_9ROSI</name>
<dbReference type="AlphaFoldDB" id="A0A7J8VVT0"/>
<comment type="caution">
    <text evidence="2">The sequence shown here is derived from an EMBL/GenBank/DDBJ whole genome shotgun (WGS) entry which is preliminary data.</text>
</comment>
<reference evidence="2 3" key="1">
    <citation type="journal article" date="2019" name="Genome Biol. Evol.">
        <title>Insights into the evolution of the New World diploid cottons (Gossypium, subgenus Houzingenia) based on genome sequencing.</title>
        <authorList>
            <person name="Grover C.E."/>
            <person name="Arick M.A. 2nd"/>
            <person name="Thrash A."/>
            <person name="Conover J.L."/>
            <person name="Sanders W.S."/>
            <person name="Peterson D.G."/>
            <person name="Frelichowski J.E."/>
            <person name="Scheffler J.A."/>
            <person name="Scheffler B.E."/>
            <person name="Wendel J.F."/>
        </authorList>
    </citation>
    <scope>NUCLEOTIDE SEQUENCE [LARGE SCALE GENOMIC DNA]</scope>
    <source>
        <strain evidence="2">57</strain>
        <tissue evidence="2">Leaf</tissue>
    </source>
</reference>
<accession>A0A7J8VVT0</accession>
<gene>
    <name evidence="2" type="ORF">Goklo_003277</name>
</gene>
<organism evidence="2 3">
    <name type="scientific">Gossypium klotzschianum</name>
    <dbReference type="NCBI Taxonomy" id="34286"/>
    <lineage>
        <taxon>Eukaryota</taxon>
        <taxon>Viridiplantae</taxon>
        <taxon>Streptophyta</taxon>
        <taxon>Embryophyta</taxon>
        <taxon>Tracheophyta</taxon>
        <taxon>Spermatophyta</taxon>
        <taxon>Magnoliopsida</taxon>
        <taxon>eudicotyledons</taxon>
        <taxon>Gunneridae</taxon>
        <taxon>Pentapetalae</taxon>
        <taxon>rosids</taxon>
        <taxon>malvids</taxon>
        <taxon>Malvales</taxon>
        <taxon>Malvaceae</taxon>
        <taxon>Malvoideae</taxon>
        <taxon>Gossypium</taxon>
    </lineage>
</organism>
<evidence type="ECO:0000313" key="2">
    <source>
        <dbReference type="EMBL" id="MBA0666917.1"/>
    </source>
</evidence>